<accession>A0A1I2X5G7</accession>
<protein>
    <submittedName>
        <fullName evidence="1">Uncharacterized protein</fullName>
    </submittedName>
</protein>
<dbReference type="AlphaFoldDB" id="A0A1I2X5G7"/>
<proteinExistence type="predicted"/>
<keyword evidence="2" id="KW-1185">Reference proteome</keyword>
<dbReference type="Proteomes" id="UP000199229">
    <property type="component" value="Unassembled WGS sequence"/>
</dbReference>
<organism evidence="1 2">
    <name type="scientific">Methylobacterium gossipiicola</name>
    <dbReference type="NCBI Taxonomy" id="582675"/>
    <lineage>
        <taxon>Bacteria</taxon>
        <taxon>Pseudomonadati</taxon>
        <taxon>Pseudomonadota</taxon>
        <taxon>Alphaproteobacteria</taxon>
        <taxon>Hyphomicrobiales</taxon>
        <taxon>Methylobacteriaceae</taxon>
        <taxon>Methylobacterium</taxon>
    </lineage>
</organism>
<name>A0A1I2X5G7_9HYPH</name>
<dbReference type="EMBL" id="FOPM01000033">
    <property type="protein sequence ID" value="SFH08755.1"/>
    <property type="molecule type" value="Genomic_DNA"/>
</dbReference>
<evidence type="ECO:0000313" key="2">
    <source>
        <dbReference type="Proteomes" id="UP000199229"/>
    </source>
</evidence>
<dbReference type="STRING" id="582675.SAMN05192565_1335"/>
<dbReference type="RefSeq" id="WP_143103809.1">
    <property type="nucleotide sequence ID" value="NZ_FOPM01000033.1"/>
</dbReference>
<reference evidence="2" key="1">
    <citation type="submission" date="2016-10" db="EMBL/GenBank/DDBJ databases">
        <authorList>
            <person name="Varghese N."/>
            <person name="Submissions S."/>
        </authorList>
    </citation>
    <scope>NUCLEOTIDE SEQUENCE [LARGE SCALE GENOMIC DNA]</scope>
    <source>
        <strain evidence="2">Gh-105</strain>
    </source>
</reference>
<gene>
    <name evidence="1" type="ORF">SAMN05192565_1335</name>
</gene>
<sequence length="146" mass="15277">MLKPVDPIETLLQRIREEDGLAREADERHDVRALEGHNAIVDALLERVRRIPLMSPAGVAAVLETAEALVAGSGADADEADLADAAELGQVASRFRAGQVCEADRAFLSHVSFSGGLGDHLVGAVSLIRAAARSACRPSFGQALAA</sequence>
<evidence type="ECO:0000313" key="1">
    <source>
        <dbReference type="EMBL" id="SFH08755.1"/>
    </source>
</evidence>